<dbReference type="HAMAP" id="MF_01446">
    <property type="entry name" value="Kae1"/>
    <property type="match status" value="1"/>
</dbReference>
<dbReference type="InterPro" id="IPR034680">
    <property type="entry name" value="Kae1_archaea_euk"/>
</dbReference>
<feature type="transmembrane region" description="Helical" evidence="10">
    <location>
        <begin position="379"/>
        <end position="402"/>
    </location>
</feature>
<feature type="binding site" evidence="9">
    <location>
        <position position="132"/>
    </location>
    <ligand>
        <name>a divalent metal cation</name>
        <dbReference type="ChEBI" id="CHEBI:60240"/>
    </ligand>
</feature>
<feature type="binding site" evidence="9">
    <location>
        <position position="296"/>
    </location>
    <ligand>
        <name>a divalent metal cation</name>
        <dbReference type="ChEBI" id="CHEBI:60240"/>
    </ligand>
</feature>
<dbReference type="InterPro" id="IPR043129">
    <property type="entry name" value="ATPase_NBD"/>
</dbReference>
<accession>A0A3P6T1B9</accession>
<evidence type="ECO:0000256" key="1">
    <source>
        <dbReference type="ARBA" id="ARBA00012156"/>
    </source>
</evidence>
<evidence type="ECO:0000256" key="2">
    <source>
        <dbReference type="ARBA" id="ARBA00022490"/>
    </source>
</evidence>
<protein>
    <recommendedName>
        <fullName evidence="1">N(6)-L-threonylcarbamoyladenine synthase</fullName>
        <ecNumber evidence="1">2.3.1.234</ecNumber>
    </recommendedName>
    <alternativeName>
        <fullName evidence="7">N6-L-threonylcarbamoyladenine synthase</fullName>
    </alternativeName>
</protein>
<evidence type="ECO:0000259" key="11">
    <source>
        <dbReference type="Pfam" id="PF00814"/>
    </source>
</evidence>
<reference evidence="12 13" key="1">
    <citation type="submission" date="2018-08" db="EMBL/GenBank/DDBJ databases">
        <authorList>
            <person name="Laetsch R D."/>
            <person name="Stevens L."/>
            <person name="Kumar S."/>
            <person name="Blaxter L. M."/>
        </authorList>
    </citation>
    <scope>NUCLEOTIDE SEQUENCE [LARGE SCALE GENOMIC DNA]</scope>
</reference>
<dbReference type="FunFam" id="3.30.420.40:FF:000038">
    <property type="entry name" value="Probable tRNA N6-adenosine threonylcarbamoyltransferase"/>
    <property type="match status" value="1"/>
</dbReference>
<keyword evidence="10" id="KW-0812">Transmembrane</keyword>
<evidence type="ECO:0000256" key="10">
    <source>
        <dbReference type="SAM" id="Phobius"/>
    </source>
</evidence>
<evidence type="ECO:0000256" key="3">
    <source>
        <dbReference type="ARBA" id="ARBA00022679"/>
    </source>
</evidence>
<evidence type="ECO:0000256" key="9">
    <source>
        <dbReference type="HAMAP-Rule" id="MF_03180"/>
    </source>
</evidence>
<dbReference type="GO" id="GO:0002949">
    <property type="term" value="P:tRNA threonylcarbamoyladenosine modification"/>
    <property type="evidence" value="ECO:0007669"/>
    <property type="project" value="UniProtKB-UniRule"/>
</dbReference>
<comment type="subcellular location">
    <subcellularLocation>
        <location evidence="9">Cytoplasm</location>
    </subcellularLocation>
    <subcellularLocation>
        <location evidence="9">Nucleus</location>
    </subcellularLocation>
</comment>
<dbReference type="GO" id="GO:0005634">
    <property type="term" value="C:nucleus"/>
    <property type="evidence" value="ECO:0007669"/>
    <property type="project" value="UniProtKB-SubCell"/>
</dbReference>
<dbReference type="PRINTS" id="PR00789">
    <property type="entry name" value="OSIALOPTASE"/>
</dbReference>
<comment type="cofactor">
    <cofactor evidence="9">
        <name>a divalent metal cation</name>
        <dbReference type="ChEBI" id="CHEBI:60240"/>
    </cofactor>
    <text evidence="9">Binds 1 divalent metal cation per subunit.</text>
</comment>
<evidence type="ECO:0000313" key="12">
    <source>
        <dbReference type="EMBL" id="VDK76353.1"/>
    </source>
</evidence>
<feature type="binding site" evidence="9">
    <location>
        <position position="115"/>
    </location>
    <ligand>
        <name>a divalent metal cation</name>
        <dbReference type="ChEBI" id="CHEBI:60240"/>
    </ligand>
</feature>
<dbReference type="InterPro" id="IPR017861">
    <property type="entry name" value="KAE1/TsaD"/>
</dbReference>
<keyword evidence="6 9" id="KW-0012">Acyltransferase</keyword>
<keyword evidence="3 9" id="KW-0808">Transferase</keyword>
<dbReference type="PANTHER" id="PTHR11735">
    <property type="entry name" value="TRNA N6-ADENOSINE THREONYLCARBAMOYLTRANSFERASE"/>
    <property type="match status" value="1"/>
</dbReference>
<dbReference type="CDD" id="cd24132">
    <property type="entry name" value="ASKHA_NBD_OSGEP_like_euk"/>
    <property type="match status" value="1"/>
</dbReference>
<dbReference type="NCBIfam" id="TIGR03722">
    <property type="entry name" value="arch_KAE1"/>
    <property type="match status" value="1"/>
</dbReference>
<feature type="binding site" evidence="9">
    <location>
        <begin position="132"/>
        <end position="136"/>
    </location>
    <ligand>
        <name>substrate</name>
    </ligand>
</feature>
<name>A0A3P6T1B9_LITSI</name>
<keyword evidence="13" id="KW-1185">Reference proteome</keyword>
<feature type="binding site" evidence="9">
    <location>
        <position position="164"/>
    </location>
    <ligand>
        <name>substrate</name>
    </ligand>
</feature>
<dbReference type="Gene3D" id="3.30.420.40">
    <property type="match status" value="2"/>
</dbReference>
<keyword evidence="5 9" id="KW-0479">Metal-binding</keyword>
<dbReference type="EMBL" id="UYRX01000172">
    <property type="protein sequence ID" value="VDK76353.1"/>
    <property type="molecule type" value="Genomic_DNA"/>
</dbReference>
<sequence>MVCILGIESSANKVGVGIVRDGEVLSNPRATYHAPLGEGFRPPETAAHHRKNIVRIVLDALQQAEIKNPRNEIDGIAYTKGPGMGAPLQVGAIVARTLSQLWSIPIYPVNHCIGHIEMGRLITKAENPVVLYVSGGNTQVISYSNQRYRIFGETLDIAVGNCLDRFARLVDLPNDPFPAYNLEQLALEGKKLISLPYTVKGMDLSLSGILSYVEHKGLQMIRSGECTAADLCFSLQETIFAMLVEITERAMAHCESDEVLVVGGVGSNKRLQTMMSIMAEQRGAKLFATDERFCIDNGAMIAQVGWHMANAKMVIALDECVERCNFCHYLAEQFLIAFISILLCQMADFEHSSPANNFSDISEIPLYNFRSCIEAAERYYFWIFVVLILPPIINCGSLLISLTTIIHLRRLKSVTEAVISSTHWLARTANRVGLGDSAHNALMEYAKKKNLQKLVPVTAHKNGNRSASKVHGSSERP</sequence>
<dbReference type="GO" id="GO:0046872">
    <property type="term" value="F:metal ion binding"/>
    <property type="evidence" value="ECO:0007669"/>
    <property type="project" value="UniProtKB-KW"/>
</dbReference>
<feature type="binding site" evidence="9">
    <location>
        <position position="183"/>
    </location>
    <ligand>
        <name>substrate</name>
    </ligand>
</feature>
<dbReference type="OMA" id="HHRSWVV"/>
<dbReference type="EC" id="2.3.1.234" evidence="1"/>
<feature type="binding site" evidence="9">
    <location>
        <position position="111"/>
    </location>
    <ligand>
        <name>a divalent metal cation</name>
        <dbReference type="ChEBI" id="CHEBI:60240"/>
    </ligand>
</feature>
<organism evidence="12 13">
    <name type="scientific">Litomosoides sigmodontis</name>
    <name type="common">Filarial nematode worm</name>
    <dbReference type="NCBI Taxonomy" id="42156"/>
    <lineage>
        <taxon>Eukaryota</taxon>
        <taxon>Metazoa</taxon>
        <taxon>Ecdysozoa</taxon>
        <taxon>Nematoda</taxon>
        <taxon>Chromadorea</taxon>
        <taxon>Rhabditida</taxon>
        <taxon>Spirurina</taxon>
        <taxon>Spiruromorpha</taxon>
        <taxon>Filarioidea</taxon>
        <taxon>Onchocercidae</taxon>
        <taxon>Litomosoides</taxon>
    </lineage>
</organism>
<keyword evidence="2 9" id="KW-0963">Cytoplasm</keyword>
<evidence type="ECO:0000313" key="13">
    <source>
        <dbReference type="Proteomes" id="UP000277928"/>
    </source>
</evidence>
<evidence type="ECO:0000256" key="8">
    <source>
        <dbReference type="ARBA" id="ARBA00048117"/>
    </source>
</evidence>
<dbReference type="InterPro" id="IPR000905">
    <property type="entry name" value="Gcp-like_dom"/>
</dbReference>
<feature type="binding site" evidence="9">
    <location>
        <position position="179"/>
    </location>
    <ligand>
        <name>substrate</name>
    </ligand>
</feature>
<keyword evidence="9" id="KW-0539">Nucleus</keyword>
<dbReference type="SUPFAM" id="SSF53067">
    <property type="entry name" value="Actin-like ATPase domain"/>
    <property type="match status" value="1"/>
</dbReference>
<dbReference type="Proteomes" id="UP000277928">
    <property type="component" value="Unassembled WGS sequence"/>
</dbReference>
<dbReference type="STRING" id="42156.A0A3P6T1B9"/>
<comment type="catalytic activity">
    <reaction evidence="8 9">
        <text>L-threonylcarbamoyladenylate + adenosine(37) in tRNA = N(6)-L-threonylcarbamoyladenosine(37) in tRNA + AMP + H(+)</text>
        <dbReference type="Rhea" id="RHEA:37059"/>
        <dbReference type="Rhea" id="RHEA-COMP:10162"/>
        <dbReference type="Rhea" id="RHEA-COMP:10163"/>
        <dbReference type="ChEBI" id="CHEBI:15378"/>
        <dbReference type="ChEBI" id="CHEBI:73682"/>
        <dbReference type="ChEBI" id="CHEBI:74411"/>
        <dbReference type="ChEBI" id="CHEBI:74418"/>
        <dbReference type="ChEBI" id="CHEBI:456215"/>
        <dbReference type="EC" id="2.3.1.234"/>
    </reaction>
</comment>
<dbReference type="GO" id="GO:0061711">
    <property type="term" value="F:tRNA N(6)-L-threonylcarbamoyladenine synthase activity"/>
    <property type="evidence" value="ECO:0007669"/>
    <property type="project" value="UniProtKB-EC"/>
</dbReference>
<dbReference type="AlphaFoldDB" id="A0A3P6T1B9"/>
<evidence type="ECO:0000256" key="5">
    <source>
        <dbReference type="ARBA" id="ARBA00022723"/>
    </source>
</evidence>
<dbReference type="OrthoDB" id="10254073at2759"/>
<keyword evidence="4 9" id="KW-0819">tRNA processing</keyword>
<dbReference type="Pfam" id="PF00814">
    <property type="entry name" value="TsaD"/>
    <property type="match status" value="1"/>
</dbReference>
<evidence type="ECO:0000256" key="7">
    <source>
        <dbReference type="ARBA" id="ARBA00030439"/>
    </source>
</evidence>
<gene>
    <name evidence="12" type="ORF">NLS_LOCUS3262</name>
</gene>
<proteinExistence type="inferred from homology"/>
<feature type="binding site" evidence="9">
    <location>
        <position position="268"/>
    </location>
    <ligand>
        <name>substrate</name>
    </ligand>
</feature>
<feature type="domain" description="Gcp-like" evidence="11">
    <location>
        <begin position="28"/>
        <end position="302"/>
    </location>
</feature>
<evidence type="ECO:0000256" key="6">
    <source>
        <dbReference type="ARBA" id="ARBA00023315"/>
    </source>
</evidence>
<keyword evidence="10" id="KW-1133">Transmembrane helix</keyword>
<dbReference type="NCBIfam" id="TIGR00329">
    <property type="entry name" value="gcp_kae1"/>
    <property type="match status" value="1"/>
</dbReference>
<comment type="similarity">
    <text evidence="9">Belongs to the KAE1 / TsaD family.</text>
</comment>
<dbReference type="GO" id="GO:0000408">
    <property type="term" value="C:EKC/KEOPS complex"/>
    <property type="evidence" value="ECO:0007669"/>
    <property type="project" value="InterPro"/>
</dbReference>
<dbReference type="PANTHER" id="PTHR11735:SF14">
    <property type="entry name" value="TRNA N6-ADENOSINE THREONYLCARBAMOYLTRANSFERASE"/>
    <property type="match status" value="1"/>
</dbReference>
<keyword evidence="10" id="KW-0472">Membrane</keyword>
<evidence type="ECO:0000256" key="4">
    <source>
        <dbReference type="ARBA" id="ARBA00022694"/>
    </source>
</evidence>
<dbReference type="GO" id="GO:0005737">
    <property type="term" value="C:cytoplasm"/>
    <property type="evidence" value="ECO:0007669"/>
    <property type="project" value="UniProtKB-SubCell"/>
</dbReference>